<feature type="region of interest" description="Disordered" evidence="1">
    <location>
        <begin position="174"/>
        <end position="193"/>
    </location>
</feature>
<feature type="compositionally biased region" description="Polar residues" evidence="1">
    <location>
        <begin position="503"/>
        <end position="520"/>
    </location>
</feature>
<dbReference type="EMBL" id="JABBWM010000003">
    <property type="protein sequence ID" value="KAG2119175.1"/>
    <property type="molecule type" value="Genomic_DNA"/>
</dbReference>
<evidence type="ECO:0000313" key="2">
    <source>
        <dbReference type="EMBL" id="KAG2119175.1"/>
    </source>
</evidence>
<feature type="region of interest" description="Disordered" evidence="1">
    <location>
        <begin position="497"/>
        <end position="537"/>
    </location>
</feature>
<evidence type="ECO:0000256" key="1">
    <source>
        <dbReference type="SAM" id="MobiDB-lite"/>
    </source>
</evidence>
<accession>A0A9P7FKV7</accession>
<evidence type="ECO:0000313" key="3">
    <source>
        <dbReference type="Proteomes" id="UP000823399"/>
    </source>
</evidence>
<gene>
    <name evidence="2" type="ORF">F5147DRAFT_767907</name>
</gene>
<feature type="compositionally biased region" description="Basic and acidic residues" evidence="1">
    <location>
        <begin position="521"/>
        <end position="534"/>
    </location>
</feature>
<sequence length="741" mass="81991">MSGWPGDDEQSQAVYDDDSPHLYIDYTADPLMGLPIHPDHRHDQVVHRSFSPHPGHDVVAAGPAQGNHHVLEIAHPVPRYGIPPVFYTAWPTSQSSDSPPAMHAGGASMHQNVSHPEHGSTSPSSSPSHYDLDDITYHTKMSCQRSKVGPARAIFKTAKLVGMERAQLARKLQAGASSATTQGSSEQSSGADMKIVPGSGIRKLLECFRVGMRKTSFEESILPSISSLSATVDSSWQAVANELQGKSFPKLRDWAMEMMKDKNYVDEKMGSVIDEVSEEICAVARIFTYQCYELDFGDLAMLVKKSDIDERANYIQGLLKDDLFIYGKLFSNFDIKVGRSSHIQTTAYLLGARKGLPNVDEEEINRTRAVQSWYESEAPEGQLTNQESLEKVEFRIPLNTADTNKSTTYVDHFYAESDLSPLDMFDSMRAAMDLPKTYEHLGWRLSTARRMDLPHRLLTAQDIKSAFKAARAEQLSGRHKKNVAIEVVNTQMPVLKGTAKQHAGTTRSAGEQNHLPSTSQFDDREEVRISRSKEGTASLQRVPTELISPIIHNHVHLPSAINDTWASESNGVLSEQQRDNSTAPRPLKRTYALYLESDEDTDDEEPPQGIDEVLAKIHSRYPDMNLPQYTNTLKKHAYHEDSAKDILFRDCISDAVDLIVGTCRQKLSSSLGIRSWADHKQGFSKSVPAPLSLPTTLVPTPTPAPVLPPSTAAVTGLNSLLADMPFTLIADILEHCVASQD</sequence>
<reference evidence="2" key="1">
    <citation type="journal article" date="2020" name="New Phytol.">
        <title>Comparative genomics reveals dynamic genome evolution in host specialist ectomycorrhizal fungi.</title>
        <authorList>
            <person name="Lofgren L.A."/>
            <person name="Nguyen N.H."/>
            <person name="Vilgalys R."/>
            <person name="Ruytinx J."/>
            <person name="Liao H.L."/>
            <person name="Branco S."/>
            <person name="Kuo A."/>
            <person name="LaButti K."/>
            <person name="Lipzen A."/>
            <person name="Andreopoulos W."/>
            <person name="Pangilinan J."/>
            <person name="Riley R."/>
            <person name="Hundley H."/>
            <person name="Na H."/>
            <person name="Barry K."/>
            <person name="Grigoriev I.V."/>
            <person name="Stajich J.E."/>
            <person name="Kennedy P.G."/>
        </authorList>
    </citation>
    <scope>NUCLEOTIDE SEQUENCE</scope>
    <source>
        <strain evidence="2">FC423</strain>
    </source>
</reference>
<proteinExistence type="predicted"/>
<protein>
    <submittedName>
        <fullName evidence="2">Uncharacterized protein</fullName>
    </submittedName>
</protein>
<dbReference type="GeneID" id="64703175"/>
<dbReference type="RefSeq" id="XP_041299284.1">
    <property type="nucleotide sequence ID" value="XM_041440916.1"/>
</dbReference>
<feature type="compositionally biased region" description="Low complexity" evidence="1">
    <location>
        <begin position="174"/>
        <end position="191"/>
    </location>
</feature>
<feature type="compositionally biased region" description="Low complexity" evidence="1">
    <location>
        <begin position="119"/>
        <end position="129"/>
    </location>
</feature>
<dbReference type="Proteomes" id="UP000823399">
    <property type="component" value="Unassembled WGS sequence"/>
</dbReference>
<dbReference type="AlphaFoldDB" id="A0A9P7FKV7"/>
<feature type="region of interest" description="Disordered" evidence="1">
    <location>
        <begin position="92"/>
        <end position="131"/>
    </location>
</feature>
<name>A0A9P7FKV7_9AGAM</name>
<keyword evidence="3" id="KW-1185">Reference proteome</keyword>
<comment type="caution">
    <text evidence="2">The sequence shown here is derived from an EMBL/GenBank/DDBJ whole genome shotgun (WGS) entry which is preliminary data.</text>
</comment>
<organism evidence="2 3">
    <name type="scientific">Suillus discolor</name>
    <dbReference type="NCBI Taxonomy" id="1912936"/>
    <lineage>
        <taxon>Eukaryota</taxon>
        <taxon>Fungi</taxon>
        <taxon>Dikarya</taxon>
        <taxon>Basidiomycota</taxon>
        <taxon>Agaricomycotina</taxon>
        <taxon>Agaricomycetes</taxon>
        <taxon>Agaricomycetidae</taxon>
        <taxon>Boletales</taxon>
        <taxon>Suillineae</taxon>
        <taxon>Suillaceae</taxon>
        <taxon>Suillus</taxon>
    </lineage>
</organism>
<dbReference type="OrthoDB" id="2677451at2759"/>